<evidence type="ECO:0000313" key="2">
    <source>
        <dbReference type="Proteomes" id="UP001218788"/>
    </source>
</evidence>
<dbReference type="EMBL" id="JAQQXP010000003">
    <property type="protein sequence ID" value="MDC8832716.1"/>
    <property type="molecule type" value="Genomic_DNA"/>
</dbReference>
<organism evidence="1 2">
    <name type="scientific">Alteromonas gilva</name>
    <dbReference type="NCBI Taxonomy" id="2987522"/>
    <lineage>
        <taxon>Bacteria</taxon>
        <taxon>Pseudomonadati</taxon>
        <taxon>Pseudomonadota</taxon>
        <taxon>Gammaproteobacteria</taxon>
        <taxon>Alteromonadales</taxon>
        <taxon>Alteromonadaceae</taxon>
        <taxon>Alteromonas/Salinimonas group</taxon>
        <taxon>Alteromonas</taxon>
    </lineage>
</organism>
<dbReference type="Pfam" id="PF07209">
    <property type="entry name" value="DUF1415"/>
    <property type="match status" value="1"/>
</dbReference>
<dbReference type="RefSeq" id="WP_273642572.1">
    <property type="nucleotide sequence ID" value="NZ_JAQQXP010000003.1"/>
</dbReference>
<protein>
    <submittedName>
        <fullName evidence="1">DUF1415 domain-containing protein</fullName>
    </submittedName>
</protein>
<dbReference type="Proteomes" id="UP001218788">
    <property type="component" value="Unassembled WGS sequence"/>
</dbReference>
<proteinExistence type="predicted"/>
<keyword evidence="2" id="KW-1185">Reference proteome</keyword>
<accession>A0ABT5L8F0</accession>
<dbReference type="InterPro" id="IPR009858">
    <property type="entry name" value="DUF1415"/>
</dbReference>
<gene>
    <name evidence="1" type="ORF">OIK42_18325</name>
</gene>
<evidence type="ECO:0000313" key="1">
    <source>
        <dbReference type="EMBL" id="MDC8832716.1"/>
    </source>
</evidence>
<sequence>MSSDTLSVACQQVERWLDSMVIGHNFCPFARHVRERNSIRYVDLSFHDMADVLHALQAEFHYLDQHSDTSTTLIVLSAGWASFDDYLLLMDMAQQSLEHWQYEGIYQLASFHPDYLFAGESADAPSHYTNRAPHPVMHIIREADIEQALAYYDQPESIPQNNIATTERLGCAHLKKQLNAFKTGTGN</sequence>
<comment type="caution">
    <text evidence="1">The sequence shown here is derived from an EMBL/GenBank/DDBJ whole genome shotgun (WGS) entry which is preliminary data.</text>
</comment>
<reference evidence="1 2" key="1">
    <citation type="submission" date="2022-10" db="EMBL/GenBank/DDBJ databases">
        <title>Alteromonas sp. chi3 Genome sequencing.</title>
        <authorList>
            <person name="Park S."/>
        </authorList>
    </citation>
    <scope>NUCLEOTIDE SEQUENCE [LARGE SCALE GENOMIC DNA]</scope>
    <source>
        <strain evidence="2">chi3</strain>
    </source>
</reference>
<name>A0ABT5L8F0_9ALTE</name>